<dbReference type="InterPro" id="IPR001853">
    <property type="entry name" value="DSBA-like_thioredoxin_dom"/>
</dbReference>
<dbReference type="Pfam" id="PF01323">
    <property type="entry name" value="DSBA"/>
    <property type="match status" value="1"/>
</dbReference>
<dbReference type="GO" id="GO:0016491">
    <property type="term" value="F:oxidoreductase activity"/>
    <property type="evidence" value="ECO:0007669"/>
    <property type="project" value="InterPro"/>
</dbReference>
<dbReference type="RefSeq" id="WP_406701248.1">
    <property type="nucleotide sequence ID" value="NZ_CP155447.1"/>
</dbReference>
<reference evidence="2" key="1">
    <citation type="submission" date="2024-05" db="EMBL/GenBank/DDBJ databases">
        <title>Planctomycetes of the genus Singulisphaera possess chitinolytic capabilities.</title>
        <authorList>
            <person name="Ivanova A."/>
        </authorList>
    </citation>
    <scope>NUCLEOTIDE SEQUENCE</scope>
    <source>
        <strain evidence="2">Ch08T</strain>
    </source>
</reference>
<dbReference type="SUPFAM" id="SSF52833">
    <property type="entry name" value="Thioredoxin-like"/>
    <property type="match status" value="1"/>
</dbReference>
<gene>
    <name evidence="2" type="ORF">V5E97_31135</name>
</gene>
<dbReference type="AlphaFoldDB" id="A0AAU7CTF3"/>
<proteinExistence type="predicted"/>
<sequence>MRPGKEQARRLGVSGVPFFIVNGRVALSGAQPPEMFLQAFERAGEAAVAGEACEVDPVSGSVKLWASSAA</sequence>
<name>A0AAU7CTF3_9BACT</name>
<dbReference type="PANTHER" id="PTHR13887:SF41">
    <property type="entry name" value="THIOREDOXIN SUPERFAMILY PROTEIN"/>
    <property type="match status" value="1"/>
</dbReference>
<evidence type="ECO:0000259" key="1">
    <source>
        <dbReference type="Pfam" id="PF01323"/>
    </source>
</evidence>
<dbReference type="InterPro" id="IPR036249">
    <property type="entry name" value="Thioredoxin-like_sf"/>
</dbReference>
<evidence type="ECO:0000313" key="2">
    <source>
        <dbReference type="EMBL" id="XBH08396.1"/>
    </source>
</evidence>
<accession>A0AAU7CTF3</accession>
<dbReference type="Gene3D" id="3.40.30.10">
    <property type="entry name" value="Glutaredoxin"/>
    <property type="match status" value="1"/>
</dbReference>
<protein>
    <submittedName>
        <fullName evidence="2">DsbA family protein</fullName>
    </submittedName>
</protein>
<dbReference type="PANTHER" id="PTHR13887">
    <property type="entry name" value="GLUTATHIONE S-TRANSFERASE KAPPA"/>
    <property type="match status" value="1"/>
</dbReference>
<dbReference type="EMBL" id="CP155447">
    <property type="protein sequence ID" value="XBH08396.1"/>
    <property type="molecule type" value="Genomic_DNA"/>
</dbReference>
<feature type="domain" description="DSBA-like thioredoxin" evidence="1">
    <location>
        <begin position="6"/>
        <end position="40"/>
    </location>
</feature>
<organism evidence="2">
    <name type="scientific">Singulisphaera sp. Ch08</name>
    <dbReference type="NCBI Taxonomy" id="3120278"/>
    <lineage>
        <taxon>Bacteria</taxon>
        <taxon>Pseudomonadati</taxon>
        <taxon>Planctomycetota</taxon>
        <taxon>Planctomycetia</taxon>
        <taxon>Isosphaerales</taxon>
        <taxon>Isosphaeraceae</taxon>
        <taxon>Singulisphaera</taxon>
    </lineage>
</organism>